<dbReference type="SUPFAM" id="SSF55658">
    <property type="entry name" value="L9 N-domain-like"/>
    <property type="match status" value="1"/>
</dbReference>
<evidence type="ECO:0000313" key="6">
    <source>
        <dbReference type="Proteomes" id="UP000503462"/>
    </source>
</evidence>
<dbReference type="Gene3D" id="3.10.430.100">
    <property type="entry name" value="Ribosomal protein L9, C-terminal domain"/>
    <property type="match status" value="1"/>
</dbReference>
<comment type="similarity">
    <text evidence="1">Belongs to the bacterial ribosomal protein bL9 family.</text>
</comment>
<keyword evidence="3" id="KW-0687">Ribonucleoprotein</keyword>
<gene>
    <name evidence="5" type="ORF">AMS68_000448</name>
</gene>
<dbReference type="GO" id="GO:0005840">
    <property type="term" value="C:ribosome"/>
    <property type="evidence" value="ECO:0007669"/>
    <property type="project" value="UniProtKB-KW"/>
</dbReference>
<evidence type="ECO:0000256" key="2">
    <source>
        <dbReference type="ARBA" id="ARBA00022980"/>
    </source>
</evidence>
<dbReference type="InterPro" id="IPR000244">
    <property type="entry name" value="Ribosomal_bL9"/>
</dbReference>
<keyword evidence="2" id="KW-0689">Ribosomal protein</keyword>
<dbReference type="Proteomes" id="UP000503462">
    <property type="component" value="Chromosome 1"/>
</dbReference>
<name>A0A6H0XJV6_9PEZI</name>
<dbReference type="AlphaFoldDB" id="A0A6H0XJV6"/>
<evidence type="ECO:0000259" key="4">
    <source>
        <dbReference type="Pfam" id="PF01281"/>
    </source>
</evidence>
<dbReference type="GO" id="GO:0003735">
    <property type="term" value="F:structural constituent of ribosome"/>
    <property type="evidence" value="ECO:0007669"/>
    <property type="project" value="InterPro"/>
</dbReference>
<dbReference type="PANTHER" id="PTHR21368">
    <property type="entry name" value="50S RIBOSOMAL PROTEIN L9"/>
    <property type="match status" value="1"/>
</dbReference>
<proteinExistence type="inferred from homology"/>
<dbReference type="InterPro" id="IPR036791">
    <property type="entry name" value="Ribosomal_bL9_C_sf"/>
</dbReference>
<dbReference type="InterPro" id="IPR036935">
    <property type="entry name" value="Ribosomal_bL9_N_sf"/>
</dbReference>
<evidence type="ECO:0000313" key="5">
    <source>
        <dbReference type="EMBL" id="QIW94930.1"/>
    </source>
</evidence>
<dbReference type="EMBL" id="CP051139">
    <property type="protein sequence ID" value="QIW94930.1"/>
    <property type="molecule type" value="Genomic_DNA"/>
</dbReference>
<accession>A0A6H0XJV6</accession>
<reference evidence="5 6" key="1">
    <citation type="journal article" date="2016" name="Sci. Rep.">
        <title>Peltaster fructicola genome reveals evolution from an invasive phytopathogen to an ectophytic parasite.</title>
        <authorList>
            <person name="Xu C."/>
            <person name="Chen H."/>
            <person name="Gleason M.L."/>
            <person name="Xu J.R."/>
            <person name="Liu H."/>
            <person name="Zhang R."/>
            <person name="Sun G."/>
        </authorList>
    </citation>
    <scope>NUCLEOTIDE SEQUENCE [LARGE SCALE GENOMIC DNA]</scope>
    <source>
        <strain evidence="5 6">LNHT1506</strain>
    </source>
</reference>
<dbReference type="OrthoDB" id="5555409at2759"/>
<dbReference type="Gene3D" id="3.40.5.10">
    <property type="entry name" value="Ribosomal protein L9, N-terminal domain"/>
    <property type="match status" value="1"/>
</dbReference>
<evidence type="ECO:0000256" key="1">
    <source>
        <dbReference type="ARBA" id="ARBA00010605"/>
    </source>
</evidence>
<keyword evidence="6" id="KW-1185">Reference proteome</keyword>
<dbReference type="InterPro" id="IPR020070">
    <property type="entry name" value="Ribosomal_bL9_N"/>
</dbReference>
<feature type="domain" description="Ribosomal protein L9" evidence="4">
    <location>
        <begin position="37"/>
        <end position="80"/>
    </location>
</feature>
<dbReference type="GO" id="GO:0006412">
    <property type="term" value="P:translation"/>
    <property type="evidence" value="ECO:0007669"/>
    <property type="project" value="InterPro"/>
</dbReference>
<protein>
    <recommendedName>
        <fullName evidence="4">Ribosomal protein L9 domain-containing protein</fullName>
    </recommendedName>
</protein>
<sequence length="273" mass="30322">MRSYALGILREARPALGGLEHVRGKKKKSTRGPLSIPVRLKQDLPGFGAKGTIIPVAAGRMRNNFFPKGIAEYITITEKSQLRRSQTPIERDFAFGQEIQEVEEEEEVIDAPVLPKRIEVKSITPERGMQLLEIFIPQRLDFYRQAIIEPEPEVKPTPSARKSGLSDVAADLLAVRAEANREAEKEAKSKQLQAIYGSVSTHDVYEALKARMAQNDESSRVVFDESAVVFTSPDVDAEDRNKLKTVGTFSYEIKLKGAETAISRTVKVIAQSA</sequence>
<dbReference type="InterPro" id="IPR009027">
    <property type="entry name" value="Ribosomal_bL9/RNase_H1_N"/>
</dbReference>
<evidence type="ECO:0000256" key="3">
    <source>
        <dbReference type="ARBA" id="ARBA00023274"/>
    </source>
</evidence>
<dbReference type="GO" id="GO:1990904">
    <property type="term" value="C:ribonucleoprotein complex"/>
    <property type="evidence" value="ECO:0007669"/>
    <property type="project" value="UniProtKB-KW"/>
</dbReference>
<organism evidence="5 6">
    <name type="scientific">Peltaster fructicola</name>
    <dbReference type="NCBI Taxonomy" id="286661"/>
    <lineage>
        <taxon>Eukaryota</taxon>
        <taxon>Fungi</taxon>
        <taxon>Dikarya</taxon>
        <taxon>Ascomycota</taxon>
        <taxon>Pezizomycotina</taxon>
        <taxon>Dothideomycetes</taxon>
        <taxon>Dothideomycetes incertae sedis</taxon>
        <taxon>Peltaster</taxon>
    </lineage>
</organism>
<dbReference type="Pfam" id="PF01281">
    <property type="entry name" value="Ribosomal_L9_N"/>
    <property type="match status" value="1"/>
</dbReference>